<keyword evidence="3" id="KW-0804">Transcription</keyword>
<dbReference type="InterPro" id="IPR050109">
    <property type="entry name" value="HTH-type_TetR-like_transc_reg"/>
</dbReference>
<name>A0A1M7I2W0_9RHOB</name>
<dbReference type="PANTHER" id="PTHR30055:SF234">
    <property type="entry name" value="HTH-TYPE TRANSCRIPTIONAL REGULATOR BETI"/>
    <property type="match status" value="1"/>
</dbReference>
<dbReference type="Gene3D" id="1.10.357.10">
    <property type="entry name" value="Tetracycline Repressor, domain 2"/>
    <property type="match status" value="1"/>
</dbReference>
<evidence type="ECO:0000256" key="3">
    <source>
        <dbReference type="ARBA" id="ARBA00023163"/>
    </source>
</evidence>
<dbReference type="Proteomes" id="UP000183974">
    <property type="component" value="Unassembled WGS sequence"/>
</dbReference>
<feature type="DNA-binding region" description="H-T-H motif" evidence="4">
    <location>
        <begin position="55"/>
        <end position="74"/>
    </location>
</feature>
<dbReference type="SUPFAM" id="SSF48498">
    <property type="entry name" value="Tetracyclin repressor-like, C-terminal domain"/>
    <property type="match status" value="1"/>
</dbReference>
<gene>
    <name evidence="6" type="ORF">SAMN05444398_11474</name>
</gene>
<reference evidence="6 7" key="1">
    <citation type="submission" date="2016-11" db="EMBL/GenBank/DDBJ databases">
        <authorList>
            <person name="Jaros S."/>
            <person name="Januszkiewicz K."/>
            <person name="Wedrychowicz H."/>
        </authorList>
    </citation>
    <scope>NUCLEOTIDE SEQUENCE [LARGE SCALE GENOMIC DNA]</scope>
    <source>
        <strain evidence="6 7">DSM 29589</strain>
    </source>
</reference>
<evidence type="ECO:0000313" key="6">
    <source>
        <dbReference type="EMBL" id="SHM35094.1"/>
    </source>
</evidence>
<dbReference type="InterPro" id="IPR009057">
    <property type="entry name" value="Homeodomain-like_sf"/>
</dbReference>
<dbReference type="Gene3D" id="1.10.10.60">
    <property type="entry name" value="Homeodomain-like"/>
    <property type="match status" value="1"/>
</dbReference>
<dbReference type="EMBL" id="FRBR01000014">
    <property type="protein sequence ID" value="SHM35094.1"/>
    <property type="molecule type" value="Genomic_DNA"/>
</dbReference>
<evidence type="ECO:0000256" key="4">
    <source>
        <dbReference type="PROSITE-ProRule" id="PRU00335"/>
    </source>
</evidence>
<feature type="domain" description="HTH tetR-type" evidence="5">
    <location>
        <begin position="32"/>
        <end position="92"/>
    </location>
</feature>
<protein>
    <submittedName>
        <fullName evidence="6">Transcriptional regulator, TetR family</fullName>
    </submittedName>
</protein>
<dbReference type="RefSeq" id="WP_073036752.1">
    <property type="nucleotide sequence ID" value="NZ_BMLR01000014.1"/>
</dbReference>
<dbReference type="STRING" id="337701.SAMN05444398_11474"/>
<evidence type="ECO:0000256" key="1">
    <source>
        <dbReference type="ARBA" id="ARBA00023015"/>
    </source>
</evidence>
<dbReference type="InterPro" id="IPR001647">
    <property type="entry name" value="HTH_TetR"/>
</dbReference>
<evidence type="ECO:0000256" key="2">
    <source>
        <dbReference type="ARBA" id="ARBA00023125"/>
    </source>
</evidence>
<dbReference type="GO" id="GO:0003700">
    <property type="term" value="F:DNA-binding transcription factor activity"/>
    <property type="evidence" value="ECO:0007669"/>
    <property type="project" value="TreeGrafter"/>
</dbReference>
<dbReference type="PANTHER" id="PTHR30055">
    <property type="entry name" value="HTH-TYPE TRANSCRIPTIONAL REGULATOR RUTR"/>
    <property type="match status" value="1"/>
</dbReference>
<proteinExistence type="predicted"/>
<organism evidence="6 7">
    <name type="scientific">Roseovarius pacificus</name>
    <dbReference type="NCBI Taxonomy" id="337701"/>
    <lineage>
        <taxon>Bacteria</taxon>
        <taxon>Pseudomonadati</taxon>
        <taxon>Pseudomonadota</taxon>
        <taxon>Alphaproteobacteria</taxon>
        <taxon>Rhodobacterales</taxon>
        <taxon>Roseobacteraceae</taxon>
        <taxon>Roseovarius</taxon>
    </lineage>
</organism>
<accession>A0A1M7I2W0</accession>
<dbReference type="SUPFAM" id="SSF46689">
    <property type="entry name" value="Homeodomain-like"/>
    <property type="match status" value="1"/>
</dbReference>
<dbReference type="AlphaFoldDB" id="A0A1M7I2W0"/>
<evidence type="ECO:0000259" key="5">
    <source>
        <dbReference type="PROSITE" id="PS50977"/>
    </source>
</evidence>
<dbReference type="OrthoDB" id="9808189at2"/>
<dbReference type="Pfam" id="PF00440">
    <property type="entry name" value="TetR_N"/>
    <property type="match status" value="1"/>
</dbReference>
<evidence type="ECO:0000313" key="7">
    <source>
        <dbReference type="Proteomes" id="UP000183974"/>
    </source>
</evidence>
<keyword evidence="1" id="KW-0805">Transcription regulation</keyword>
<keyword evidence="7" id="KW-1185">Reference proteome</keyword>
<dbReference type="GO" id="GO:0000976">
    <property type="term" value="F:transcription cis-regulatory region binding"/>
    <property type="evidence" value="ECO:0007669"/>
    <property type="project" value="TreeGrafter"/>
</dbReference>
<keyword evidence="2 4" id="KW-0238">DNA-binding</keyword>
<sequence>MTLTAPTADTTPLPDTHATLLAERAQDKPKGERTRAQIMMAACNVLDRTPPQDVTIGAICKAAGIAHGTFYIYFPDRDALLADLLLGFVAHLQGRMLAAGHDTPQDRIRAATRAYAVMFEQNQGLMRCLVHHLDTFPEARAAFHRLNRDWLETVVGAMQRRLEQEGRTVTGDELWRRAYALGGMVDHYLSSLFLSREPGVVAVSASRDAVIETLSLIWERGLEP</sequence>
<dbReference type="InterPro" id="IPR036271">
    <property type="entry name" value="Tet_transcr_reg_TetR-rel_C_sf"/>
</dbReference>
<dbReference type="PROSITE" id="PS50977">
    <property type="entry name" value="HTH_TETR_2"/>
    <property type="match status" value="1"/>
</dbReference>